<keyword evidence="2" id="KW-1185">Reference proteome</keyword>
<evidence type="ECO:0000313" key="1">
    <source>
        <dbReference type="EMBL" id="KAJ2955017.1"/>
    </source>
</evidence>
<dbReference type="EMBL" id="JANJQO010003934">
    <property type="protein sequence ID" value="KAJ2955017.1"/>
    <property type="molecule type" value="Genomic_DNA"/>
</dbReference>
<evidence type="ECO:0000313" key="2">
    <source>
        <dbReference type="Proteomes" id="UP001143910"/>
    </source>
</evidence>
<protein>
    <submittedName>
        <fullName evidence="1">Uncharacterized protein</fullName>
    </submittedName>
</protein>
<proteinExistence type="predicted"/>
<dbReference type="Proteomes" id="UP001143910">
    <property type="component" value="Unassembled WGS sequence"/>
</dbReference>
<reference evidence="1" key="1">
    <citation type="submission" date="2022-08" db="EMBL/GenBank/DDBJ databases">
        <title>Genome Sequence of Lecanicillium fungicola.</title>
        <authorList>
            <person name="Buettner E."/>
        </authorList>
    </citation>
    <scope>NUCLEOTIDE SEQUENCE</scope>
    <source>
        <strain evidence="1">Babe33</strain>
    </source>
</reference>
<gene>
    <name evidence="1" type="ORF">NQ176_g11437</name>
</gene>
<sequence length="231" mass="26612">MDGLSITNAGEQLRNQHSPGSGASGGTPLAALMSAESSIWNILDVEDADSKRFWRSHLVNVLPSRAQCDILVTYFIEHVNWMYLPIHVPSFRREYAQFWETHVDDVDFLWLSLLLAIISVSAIYIPFEAIEIVSIPKTSIRKLAKTWHFASQQALQVGEYETRPRLVQFQTFIVTRLYYFATNNFELLNSRLGQAVRHAQAMNLDKDSQPSKCLEDELRHRLWWDLIDTDT</sequence>
<accession>A0ACC1MAR2</accession>
<organism evidence="1 2">
    <name type="scientific">Zarea fungicola</name>
    <dbReference type="NCBI Taxonomy" id="93591"/>
    <lineage>
        <taxon>Eukaryota</taxon>
        <taxon>Fungi</taxon>
        <taxon>Dikarya</taxon>
        <taxon>Ascomycota</taxon>
        <taxon>Pezizomycotina</taxon>
        <taxon>Sordariomycetes</taxon>
        <taxon>Hypocreomycetidae</taxon>
        <taxon>Hypocreales</taxon>
        <taxon>Cordycipitaceae</taxon>
        <taxon>Zarea</taxon>
    </lineage>
</organism>
<comment type="caution">
    <text evidence="1">The sequence shown here is derived from an EMBL/GenBank/DDBJ whole genome shotgun (WGS) entry which is preliminary data.</text>
</comment>
<name>A0ACC1MAR2_9HYPO</name>